<dbReference type="InterPro" id="IPR006096">
    <property type="entry name" value="Glu/Leu/Phe/Val/Trp_DH_C"/>
</dbReference>
<organism evidence="12 13">
    <name type="scientific">Candidatus Riesia pediculischaeffi PTSU</name>
    <dbReference type="NCBI Taxonomy" id="1401651"/>
    <lineage>
        <taxon>Bacteria</taxon>
        <taxon>Pseudomonadati</taxon>
        <taxon>Pseudomonadota</taxon>
        <taxon>Gammaproteobacteria</taxon>
        <taxon>Enterobacterales</taxon>
        <taxon>Enterobacteriaceae</taxon>
        <taxon>Candidatus Riesia</taxon>
    </lineage>
</organism>
<comment type="similarity">
    <text evidence="2 6 10">Belongs to the Glu/Leu/Phe/Val dehydrogenases family.</text>
</comment>
<evidence type="ECO:0000256" key="1">
    <source>
        <dbReference type="ARBA" id="ARBA00003868"/>
    </source>
</evidence>
<dbReference type="PRINTS" id="PR00082">
    <property type="entry name" value="GLFDHDRGNASE"/>
</dbReference>
<evidence type="ECO:0000256" key="7">
    <source>
        <dbReference type="PIRSR" id="PIRSR000185-1"/>
    </source>
</evidence>
<evidence type="ECO:0000313" key="13">
    <source>
        <dbReference type="Proteomes" id="UP000054529"/>
    </source>
</evidence>
<dbReference type="PANTHER" id="PTHR43571:SF1">
    <property type="entry name" value="NADP-SPECIFIC GLUTAMATE DEHYDROGENASE 1-RELATED"/>
    <property type="match status" value="1"/>
</dbReference>
<evidence type="ECO:0000256" key="6">
    <source>
        <dbReference type="PIRNR" id="PIRNR000185"/>
    </source>
</evidence>
<dbReference type="Gene3D" id="3.40.50.10860">
    <property type="entry name" value="Leucine Dehydrogenase, chain A, domain 1"/>
    <property type="match status" value="1"/>
</dbReference>
<dbReference type="FunFam" id="3.40.50.720:FF:000030">
    <property type="entry name" value="Glutamate dehydrogenase"/>
    <property type="match status" value="1"/>
</dbReference>
<keyword evidence="8" id="KW-0547">Nucleotide-binding</keyword>
<dbReference type="FunFam" id="1.10.285.10:FF:000001">
    <property type="entry name" value="Glutamate dehydrogenase"/>
    <property type="match status" value="1"/>
</dbReference>
<dbReference type="InterPro" id="IPR006095">
    <property type="entry name" value="Glu/Leu/Phe/Val/Trp_DH"/>
</dbReference>
<comment type="caution">
    <text evidence="12">The sequence shown here is derived from an EMBL/GenBank/DDBJ whole genome shotgun (WGS) entry which is preliminary data.</text>
</comment>
<evidence type="ECO:0000256" key="8">
    <source>
        <dbReference type="PIRSR" id="PIRSR000185-2"/>
    </source>
</evidence>
<dbReference type="Proteomes" id="UP000054529">
    <property type="component" value="Unassembled WGS sequence"/>
</dbReference>
<feature type="binding site" evidence="8">
    <location>
        <position position="91"/>
    </location>
    <ligand>
        <name>substrate</name>
    </ligand>
</feature>
<reference evidence="12 13" key="1">
    <citation type="journal article" date="2014" name="G3 (Bethesda)">
        <title>Genome sequence of Candidatus Riesia pediculischaeffi, endosymbiont of chimpanzee lice, and genomic comparison of recently acquired endosymbionts from human and chimpanzee lice.</title>
        <authorList>
            <person name="Boyd B.M."/>
            <person name="Allen J.M."/>
            <person name="de Crecy-Lagard V."/>
            <person name="Reed D.L."/>
        </authorList>
    </citation>
    <scope>NUCLEOTIDE SEQUENCE [LARGE SCALE GENOMIC DNA]</scope>
    <source>
        <strain evidence="12 13">PTSU</strain>
    </source>
</reference>
<gene>
    <name evidence="12" type="ORF">P689_119190</name>
</gene>
<dbReference type="Pfam" id="PF02812">
    <property type="entry name" value="ELFV_dehydrog_N"/>
    <property type="match status" value="1"/>
</dbReference>
<dbReference type="PATRIC" id="fig|1401651.3.peg.215"/>
<dbReference type="Pfam" id="PF00208">
    <property type="entry name" value="ELFV_dehydrog"/>
    <property type="match status" value="1"/>
</dbReference>
<dbReference type="SUPFAM" id="SSF51735">
    <property type="entry name" value="NAD(P)-binding Rossmann-fold domains"/>
    <property type="match status" value="1"/>
</dbReference>
<feature type="site" description="Important for catalysis" evidence="9">
    <location>
        <position position="167"/>
    </location>
</feature>
<dbReference type="InterPro" id="IPR014362">
    <property type="entry name" value="Glu_DH"/>
</dbReference>
<evidence type="ECO:0000256" key="3">
    <source>
        <dbReference type="ARBA" id="ARBA00011643"/>
    </source>
</evidence>
<feature type="binding site" evidence="8">
    <location>
        <position position="210"/>
    </location>
    <ligand>
        <name>NAD(+)</name>
        <dbReference type="ChEBI" id="CHEBI:57540"/>
    </ligand>
</feature>
<feature type="binding site" evidence="8">
    <location>
        <position position="166"/>
    </location>
    <ligand>
        <name>substrate</name>
    </ligand>
</feature>
<feature type="binding site" evidence="8">
    <location>
        <position position="241"/>
    </location>
    <ligand>
        <name>NAD(+)</name>
        <dbReference type="ChEBI" id="CHEBI:57540"/>
    </ligand>
</feature>
<evidence type="ECO:0000256" key="10">
    <source>
        <dbReference type="RuleBase" id="RU004417"/>
    </source>
</evidence>
<dbReference type="HOGENOM" id="CLU_025763_2_1_6"/>
<evidence type="ECO:0000313" key="12">
    <source>
        <dbReference type="EMBL" id="KIE64219.1"/>
    </source>
</evidence>
<dbReference type="InterPro" id="IPR050724">
    <property type="entry name" value="Glu_Leu_Phe_Val_DH"/>
</dbReference>
<feature type="domain" description="Glutamate/phenylalanine/leucine/valine/L-tryptophan dehydrogenase C-terminal" evidence="11">
    <location>
        <begin position="203"/>
        <end position="444"/>
    </location>
</feature>
<dbReference type="InterPro" id="IPR006097">
    <property type="entry name" value="Glu/Leu/Phe/Val/Trp_DH_dimer"/>
</dbReference>
<feature type="binding site" evidence="8">
    <location>
        <position position="115"/>
    </location>
    <ligand>
        <name>substrate</name>
    </ligand>
</feature>
<protein>
    <recommendedName>
        <fullName evidence="6">Glutamate dehydrogenase</fullName>
    </recommendedName>
</protein>
<feature type="active site" description="Proton donor" evidence="7">
    <location>
        <position position="127"/>
    </location>
</feature>
<comment type="subunit">
    <text evidence="3">Homohexamer.</text>
</comment>
<accession>A0A0C1V717</accession>
<evidence type="ECO:0000256" key="4">
    <source>
        <dbReference type="ARBA" id="ARBA00023002"/>
    </source>
</evidence>
<keyword evidence="4 6" id="KW-0560">Oxidoreductase</keyword>
<comment type="catalytic activity">
    <reaction evidence="5">
        <text>L-glutamate + NADP(+) + H2O = 2-oxoglutarate + NH4(+) + NADPH + H(+)</text>
        <dbReference type="Rhea" id="RHEA:11612"/>
        <dbReference type="ChEBI" id="CHEBI:15377"/>
        <dbReference type="ChEBI" id="CHEBI:15378"/>
        <dbReference type="ChEBI" id="CHEBI:16810"/>
        <dbReference type="ChEBI" id="CHEBI:28938"/>
        <dbReference type="ChEBI" id="CHEBI:29985"/>
        <dbReference type="ChEBI" id="CHEBI:57783"/>
        <dbReference type="ChEBI" id="CHEBI:58349"/>
        <dbReference type="EC" id="1.4.1.4"/>
    </reaction>
</comment>
<dbReference type="OrthoDB" id="9803297at2"/>
<dbReference type="InterPro" id="IPR036291">
    <property type="entry name" value="NAD(P)-bd_dom_sf"/>
</dbReference>
<dbReference type="SMART" id="SM00839">
    <property type="entry name" value="ELFV_dehydrog"/>
    <property type="match status" value="1"/>
</dbReference>
<dbReference type="PANTHER" id="PTHR43571">
    <property type="entry name" value="NADP-SPECIFIC GLUTAMATE DEHYDROGENASE 1-RELATED"/>
    <property type="match status" value="1"/>
</dbReference>
<dbReference type="PIRSF" id="PIRSF000185">
    <property type="entry name" value="Glu_DH"/>
    <property type="match status" value="1"/>
</dbReference>
<feature type="binding site" evidence="8">
    <location>
        <position position="112"/>
    </location>
    <ligand>
        <name>substrate</name>
    </ligand>
</feature>
<evidence type="ECO:0000256" key="2">
    <source>
        <dbReference type="ARBA" id="ARBA00006382"/>
    </source>
</evidence>
<dbReference type="Gene3D" id="3.40.50.720">
    <property type="entry name" value="NAD(P)-binding Rossmann-like Domain"/>
    <property type="match status" value="1"/>
</dbReference>
<dbReference type="GO" id="GO:0004354">
    <property type="term" value="F:glutamate dehydrogenase (NADP+) activity"/>
    <property type="evidence" value="ECO:0007669"/>
    <property type="project" value="UniProtKB-EC"/>
</dbReference>
<dbReference type="SUPFAM" id="SSF53223">
    <property type="entry name" value="Aminoacid dehydrogenase-like, N-terminal domain"/>
    <property type="match status" value="1"/>
</dbReference>
<dbReference type="RefSeq" id="WP_039719570.1">
    <property type="nucleotide sequence ID" value="NZ_AWXV01000002.1"/>
</dbReference>
<comment type="function">
    <text evidence="1">Catalyzes the reversible oxidative deamination of glutamate to alpha-ketoglutarate and ammonia.</text>
</comment>
<sequence>MKDFLLSNFLNSFSVKYKYQPEFHQSVKKFLLSISSFLQDNSQYQDVSLLTRLTEPERIIQFRICWMDDLGDIQVNTGWRVQFNSAIGPFKGGIRFHQSVNTSILKFLAFEQTFKNALTNFPIGGGKGGSDFNPKGKSKMEITRFCQSFVLNLYKYLGTNVDIPAGDIGVSHFEIDLMVGMMKKILGDSSCVFTGKGLSIFGSQLRKESTGYGVIYFTELVLNYHNRSIKGKKISISGSGNVAIYAIEKCIEFGAKVITASDSNGTVVDLDGFNLEKLNRLKTIKNEIRGRIQQYASELNLTYLKNQSPWSIPSDIAIPCATQNEIDEIDAKLMIKNDVQMIVEGSNMPVTEKAIHLFELANILFIPGKIANSGGVIVSILEKVQNSTYSVWKRNKVEKKLKEVIKNTHKMCVEYGKKKSTVDYVKGANIAAFVKVAEAMISQGMIN</sequence>
<dbReference type="GO" id="GO:0000166">
    <property type="term" value="F:nucleotide binding"/>
    <property type="evidence" value="ECO:0007669"/>
    <property type="project" value="UniProtKB-KW"/>
</dbReference>
<evidence type="ECO:0000259" key="11">
    <source>
        <dbReference type="SMART" id="SM00839"/>
    </source>
</evidence>
<dbReference type="FunFam" id="3.40.50.10860:FF:000002">
    <property type="entry name" value="Glutamate dehydrogenase"/>
    <property type="match status" value="1"/>
</dbReference>
<dbReference type="GO" id="GO:0005829">
    <property type="term" value="C:cytosol"/>
    <property type="evidence" value="ECO:0007669"/>
    <property type="project" value="TreeGrafter"/>
</dbReference>
<dbReference type="NCBIfam" id="NF006929">
    <property type="entry name" value="PRK09414.1"/>
    <property type="match status" value="1"/>
</dbReference>
<dbReference type="InterPro" id="IPR046346">
    <property type="entry name" value="Aminoacid_DH-like_N_sf"/>
</dbReference>
<name>A0A0C1V717_9ENTR</name>
<proteinExistence type="inferred from homology"/>
<dbReference type="GO" id="GO:0006537">
    <property type="term" value="P:glutamate biosynthetic process"/>
    <property type="evidence" value="ECO:0007669"/>
    <property type="project" value="TreeGrafter"/>
</dbReference>
<dbReference type="Gene3D" id="1.10.285.10">
    <property type="entry name" value="Glutamate Dehydrogenase, chain A, domain 3"/>
    <property type="match status" value="2"/>
</dbReference>
<keyword evidence="8" id="KW-0520">NAD</keyword>
<evidence type="ECO:0000256" key="5">
    <source>
        <dbReference type="ARBA" id="ARBA00048584"/>
    </source>
</evidence>
<feature type="binding site" evidence="8">
    <location>
        <position position="379"/>
    </location>
    <ligand>
        <name>substrate</name>
    </ligand>
</feature>
<dbReference type="AlphaFoldDB" id="A0A0C1V717"/>
<evidence type="ECO:0000256" key="9">
    <source>
        <dbReference type="PIRSR" id="PIRSR000185-3"/>
    </source>
</evidence>
<dbReference type="EMBL" id="AWXV01000002">
    <property type="protein sequence ID" value="KIE64219.1"/>
    <property type="molecule type" value="Genomic_DNA"/>
</dbReference>